<comment type="caution">
    <text evidence="1">The sequence shown here is derived from an EMBL/GenBank/DDBJ whole genome shotgun (WGS) entry which is preliminary data.</text>
</comment>
<proteinExistence type="predicted"/>
<sequence>MSNITKKDLHDLIERMPEDFSLEDLQYRLFVLQKLENAENQLKHGIKTSSLDEMRELAKRWHREKEQKIEENLS</sequence>
<organism evidence="1">
    <name type="scientific">marine sediment metagenome</name>
    <dbReference type="NCBI Taxonomy" id="412755"/>
    <lineage>
        <taxon>unclassified sequences</taxon>
        <taxon>metagenomes</taxon>
        <taxon>ecological metagenomes</taxon>
    </lineage>
</organism>
<dbReference type="EMBL" id="LAZR01022074">
    <property type="protein sequence ID" value="KKL83127.1"/>
    <property type="molecule type" value="Genomic_DNA"/>
</dbReference>
<gene>
    <name evidence="1" type="ORF">LCGC14_1977880</name>
</gene>
<reference evidence="1" key="1">
    <citation type="journal article" date="2015" name="Nature">
        <title>Complex archaea that bridge the gap between prokaryotes and eukaryotes.</title>
        <authorList>
            <person name="Spang A."/>
            <person name="Saw J.H."/>
            <person name="Jorgensen S.L."/>
            <person name="Zaremba-Niedzwiedzka K."/>
            <person name="Martijn J."/>
            <person name="Lind A.E."/>
            <person name="van Eijk R."/>
            <person name="Schleper C."/>
            <person name="Guy L."/>
            <person name="Ettema T.J."/>
        </authorList>
    </citation>
    <scope>NUCLEOTIDE SEQUENCE</scope>
</reference>
<name>A0A0F9I6T1_9ZZZZ</name>
<protein>
    <submittedName>
        <fullName evidence="1">Uncharacterized protein</fullName>
    </submittedName>
</protein>
<dbReference type="AlphaFoldDB" id="A0A0F9I6T1"/>
<accession>A0A0F9I6T1</accession>
<evidence type="ECO:0000313" key="1">
    <source>
        <dbReference type="EMBL" id="KKL83127.1"/>
    </source>
</evidence>